<proteinExistence type="predicted"/>
<keyword evidence="1" id="KW-0472">Membrane</keyword>
<name>A0A7J9MQ14_GOSSC</name>
<keyword evidence="1" id="KW-1133">Transmembrane helix</keyword>
<organism evidence="2 3">
    <name type="scientific">Gossypium schwendimanii</name>
    <name type="common">Cotton</name>
    <dbReference type="NCBI Taxonomy" id="34291"/>
    <lineage>
        <taxon>Eukaryota</taxon>
        <taxon>Viridiplantae</taxon>
        <taxon>Streptophyta</taxon>
        <taxon>Embryophyta</taxon>
        <taxon>Tracheophyta</taxon>
        <taxon>Spermatophyta</taxon>
        <taxon>Magnoliopsida</taxon>
        <taxon>eudicotyledons</taxon>
        <taxon>Gunneridae</taxon>
        <taxon>Pentapetalae</taxon>
        <taxon>rosids</taxon>
        <taxon>malvids</taxon>
        <taxon>Malvales</taxon>
        <taxon>Malvaceae</taxon>
        <taxon>Malvoideae</taxon>
        <taxon>Gossypium</taxon>
    </lineage>
</organism>
<feature type="transmembrane region" description="Helical" evidence="1">
    <location>
        <begin position="28"/>
        <end position="49"/>
    </location>
</feature>
<dbReference type="OrthoDB" id="980993at2759"/>
<evidence type="ECO:0000256" key="1">
    <source>
        <dbReference type="SAM" id="Phobius"/>
    </source>
</evidence>
<gene>
    <name evidence="2" type="ORF">Goshw_025333</name>
</gene>
<dbReference type="Proteomes" id="UP000593576">
    <property type="component" value="Unassembled WGS sequence"/>
</dbReference>
<comment type="caution">
    <text evidence="2">The sequence shown here is derived from an EMBL/GenBank/DDBJ whole genome shotgun (WGS) entry which is preliminary data.</text>
</comment>
<keyword evidence="3" id="KW-1185">Reference proteome</keyword>
<sequence>MYGVDACGCGWIQFICPLIWVVILEFGFWYACFMVSIFVLFLISVVEFVRRPGLSGSSTKLSLLGKLRELAPLLDDTLVKKYCRQSNFLAVKSKGSDTSEDLRIKRLDWCVGNGEKLSDGGCIQDIDHLFIQCNFARELGLHTSEVSFRNLKELILKLVIDPTMDANSYCYRLIVASLWSIWLQINNVIFENKRADPLQALWLVKD</sequence>
<accession>A0A7J9MQ14</accession>
<dbReference type="AlphaFoldDB" id="A0A7J9MQ14"/>
<reference evidence="2 3" key="1">
    <citation type="journal article" date="2019" name="Genome Biol. Evol.">
        <title>Insights into the evolution of the New World diploid cottons (Gossypium, subgenus Houzingenia) based on genome sequencing.</title>
        <authorList>
            <person name="Grover C.E."/>
            <person name="Arick M.A. 2nd"/>
            <person name="Thrash A."/>
            <person name="Conover J.L."/>
            <person name="Sanders W.S."/>
            <person name="Peterson D.G."/>
            <person name="Frelichowski J.E."/>
            <person name="Scheffler J.A."/>
            <person name="Scheffler B.E."/>
            <person name="Wendel J.F."/>
        </authorList>
    </citation>
    <scope>NUCLEOTIDE SEQUENCE [LARGE SCALE GENOMIC DNA]</scope>
    <source>
        <strain evidence="2">1</strain>
        <tissue evidence="2">Leaf</tissue>
    </source>
</reference>
<keyword evidence="1" id="KW-0812">Transmembrane</keyword>
<evidence type="ECO:0000313" key="2">
    <source>
        <dbReference type="EMBL" id="MBA0873014.1"/>
    </source>
</evidence>
<protein>
    <submittedName>
        <fullName evidence="2">Uncharacterized protein</fullName>
    </submittedName>
</protein>
<evidence type="ECO:0000313" key="3">
    <source>
        <dbReference type="Proteomes" id="UP000593576"/>
    </source>
</evidence>
<dbReference type="EMBL" id="JABFAF010000012">
    <property type="protein sequence ID" value="MBA0873014.1"/>
    <property type="molecule type" value="Genomic_DNA"/>
</dbReference>